<dbReference type="HOGENOM" id="CLU_1355417_0_0_1"/>
<dbReference type="GO" id="GO:0046578">
    <property type="term" value="P:regulation of Ras protein signal transduction"/>
    <property type="evidence" value="ECO:0007669"/>
    <property type="project" value="TreeGrafter"/>
</dbReference>
<dbReference type="InterPro" id="IPR035810">
    <property type="entry name" value="PEBP_euk"/>
</dbReference>
<dbReference type="AlphaFoldDB" id="A0A0C9UZW2"/>
<dbReference type="InterPro" id="IPR008914">
    <property type="entry name" value="PEBP"/>
</dbReference>
<evidence type="ECO:0008006" key="3">
    <source>
        <dbReference type="Google" id="ProtNLM"/>
    </source>
</evidence>
<dbReference type="Gene3D" id="3.90.280.10">
    <property type="entry name" value="PEBP-like"/>
    <property type="match status" value="1"/>
</dbReference>
<name>A0A0C9UZW2_SPHS4</name>
<proteinExistence type="predicted"/>
<dbReference type="PANTHER" id="PTHR11362">
    <property type="entry name" value="PHOSPHATIDYLETHANOLAMINE-BINDING PROTEIN"/>
    <property type="match status" value="1"/>
</dbReference>
<dbReference type="OrthoDB" id="2506647at2759"/>
<dbReference type="Pfam" id="PF01161">
    <property type="entry name" value="PBP"/>
    <property type="match status" value="1"/>
</dbReference>
<dbReference type="SUPFAM" id="SSF49777">
    <property type="entry name" value="PEBP-like"/>
    <property type="match status" value="1"/>
</dbReference>
<dbReference type="CDD" id="cd00866">
    <property type="entry name" value="PEBP_euk"/>
    <property type="match status" value="1"/>
</dbReference>
<dbReference type="Proteomes" id="UP000054279">
    <property type="component" value="Unassembled WGS sequence"/>
</dbReference>
<dbReference type="GO" id="GO:0005543">
    <property type="term" value="F:phospholipid binding"/>
    <property type="evidence" value="ECO:0007669"/>
    <property type="project" value="TreeGrafter"/>
</dbReference>
<dbReference type="EMBL" id="KN837195">
    <property type="protein sequence ID" value="KIJ34862.1"/>
    <property type="molecule type" value="Genomic_DNA"/>
</dbReference>
<organism evidence="1 2">
    <name type="scientific">Sphaerobolus stellatus (strain SS14)</name>
    <dbReference type="NCBI Taxonomy" id="990650"/>
    <lineage>
        <taxon>Eukaryota</taxon>
        <taxon>Fungi</taxon>
        <taxon>Dikarya</taxon>
        <taxon>Basidiomycota</taxon>
        <taxon>Agaricomycotina</taxon>
        <taxon>Agaricomycetes</taxon>
        <taxon>Phallomycetidae</taxon>
        <taxon>Geastrales</taxon>
        <taxon>Sphaerobolaceae</taxon>
        <taxon>Sphaerobolus</taxon>
    </lineage>
</organism>
<reference evidence="1 2" key="1">
    <citation type="submission" date="2014-06" db="EMBL/GenBank/DDBJ databases">
        <title>Evolutionary Origins and Diversification of the Mycorrhizal Mutualists.</title>
        <authorList>
            <consortium name="DOE Joint Genome Institute"/>
            <consortium name="Mycorrhizal Genomics Consortium"/>
            <person name="Kohler A."/>
            <person name="Kuo A."/>
            <person name="Nagy L.G."/>
            <person name="Floudas D."/>
            <person name="Copeland A."/>
            <person name="Barry K.W."/>
            <person name="Cichocki N."/>
            <person name="Veneault-Fourrey C."/>
            <person name="LaButti K."/>
            <person name="Lindquist E.A."/>
            <person name="Lipzen A."/>
            <person name="Lundell T."/>
            <person name="Morin E."/>
            <person name="Murat C."/>
            <person name="Riley R."/>
            <person name="Ohm R."/>
            <person name="Sun H."/>
            <person name="Tunlid A."/>
            <person name="Henrissat B."/>
            <person name="Grigoriev I.V."/>
            <person name="Hibbett D.S."/>
            <person name="Martin F."/>
        </authorList>
    </citation>
    <scope>NUCLEOTIDE SEQUENCE [LARGE SCALE GENOMIC DNA]</scope>
    <source>
        <strain evidence="1 2">SS14</strain>
    </source>
</reference>
<dbReference type="InterPro" id="IPR036610">
    <property type="entry name" value="PEBP-like_sf"/>
</dbReference>
<gene>
    <name evidence="1" type="ORF">M422DRAFT_263046</name>
</gene>
<evidence type="ECO:0000313" key="1">
    <source>
        <dbReference type="EMBL" id="KIJ34862.1"/>
    </source>
</evidence>
<keyword evidence="2" id="KW-1185">Reference proteome</keyword>
<protein>
    <recommendedName>
        <fullName evidence="3">Phosphatidylethanolamine-binding protein</fullName>
    </recommendedName>
</protein>
<sequence>MPLIHTLPPPSNAVPPYGPIDILPTAAFDSVPMTISYRFENLDKPAVILKPVTSIEPAQRVSWTLTGEKPSISFEAEGDHPDATYTLLMTDADAPTASNPKFAYWRHWIVPGLRPGAIGANAASNRAELTQYVLPGKKDEGVEAHRYMFILFREPPVDHSYHKAKRDPAKDEFEARRKFDAKAWIEESGLTRVGLVWFWGTA</sequence>
<dbReference type="PANTHER" id="PTHR11362:SF85">
    <property type="entry name" value="INHIBITOR (TFS1), PUTATIVE (AFU_ORTHOLOGUE AFUA_4G08120)-RELATED"/>
    <property type="match status" value="1"/>
</dbReference>
<dbReference type="GO" id="GO:0030162">
    <property type="term" value="P:regulation of proteolysis"/>
    <property type="evidence" value="ECO:0007669"/>
    <property type="project" value="TreeGrafter"/>
</dbReference>
<dbReference type="GO" id="GO:0030414">
    <property type="term" value="F:peptidase inhibitor activity"/>
    <property type="evidence" value="ECO:0007669"/>
    <property type="project" value="TreeGrafter"/>
</dbReference>
<evidence type="ECO:0000313" key="2">
    <source>
        <dbReference type="Proteomes" id="UP000054279"/>
    </source>
</evidence>
<accession>A0A0C9UZW2</accession>